<evidence type="ECO:0000256" key="5">
    <source>
        <dbReference type="PIRSR" id="PIRSR604574-1"/>
    </source>
</evidence>
<keyword evidence="3" id="KW-0560">Oxidoreductase</keyword>
<dbReference type="PANTHER" id="PTHR16557">
    <property type="entry name" value="ALKYLATED DNA REPAIR PROTEIN ALKB-RELATED"/>
    <property type="match status" value="1"/>
</dbReference>
<dbReference type="Proteomes" id="UP000325289">
    <property type="component" value="Unassembled WGS sequence"/>
</dbReference>
<evidence type="ECO:0000313" key="9">
    <source>
        <dbReference type="Proteomes" id="UP000325289"/>
    </source>
</evidence>
<dbReference type="InterPro" id="IPR027450">
    <property type="entry name" value="AlkB-like"/>
</dbReference>
<keyword evidence="4 6" id="KW-0408">Iron</keyword>
<comment type="cofactor">
    <cofactor evidence="6">
        <name>Fe(2+)</name>
        <dbReference type="ChEBI" id="CHEBI:29033"/>
    </cofactor>
    <text evidence="6">Binds 1 Fe(2+) ion per subunit.</text>
</comment>
<dbReference type="EMBL" id="FOMS01000010">
    <property type="protein sequence ID" value="SFE50586.1"/>
    <property type="molecule type" value="Genomic_DNA"/>
</dbReference>
<feature type="binding site" evidence="6">
    <location>
        <position position="223"/>
    </location>
    <ligand>
        <name>Fe cation</name>
        <dbReference type="ChEBI" id="CHEBI:24875"/>
        <note>catalytic</note>
    </ligand>
</feature>
<accession>A0A1I2B3C0</accession>
<dbReference type="InterPro" id="IPR037151">
    <property type="entry name" value="AlkB-like_sf"/>
</dbReference>
<reference evidence="8 9" key="1">
    <citation type="submission" date="2016-10" db="EMBL/GenBank/DDBJ databases">
        <authorList>
            <person name="Varghese N."/>
            <person name="Submissions S."/>
        </authorList>
    </citation>
    <scope>NUCLEOTIDE SEQUENCE [LARGE SCALE GENOMIC DNA]</scope>
    <source>
        <strain evidence="9">YIM D21,KCTC 23444,ACCC 10710</strain>
    </source>
</reference>
<dbReference type="GO" id="GO:0005737">
    <property type="term" value="C:cytoplasm"/>
    <property type="evidence" value="ECO:0007669"/>
    <property type="project" value="TreeGrafter"/>
</dbReference>
<keyword evidence="9" id="KW-1185">Reference proteome</keyword>
<feature type="binding site" evidence="6">
    <location>
        <position position="167"/>
    </location>
    <ligand>
        <name>Fe cation</name>
        <dbReference type="ChEBI" id="CHEBI:24875"/>
        <note>catalytic</note>
    </ligand>
</feature>
<evidence type="ECO:0000256" key="2">
    <source>
        <dbReference type="ARBA" id="ARBA00022964"/>
    </source>
</evidence>
<gene>
    <name evidence="8" type="ORF">SAMN04515678_110174</name>
</gene>
<proteinExistence type="predicted"/>
<feature type="binding site" evidence="5">
    <location>
        <begin position="241"/>
        <end position="247"/>
    </location>
    <ligand>
        <name>2-oxoglutarate</name>
        <dbReference type="ChEBI" id="CHEBI:16810"/>
    </ligand>
</feature>
<keyword evidence="8" id="KW-0489">Methyltransferase</keyword>
<feature type="domain" description="Fe2OG dioxygenase" evidence="7">
    <location>
        <begin position="149"/>
        <end position="250"/>
    </location>
</feature>
<feature type="binding site" evidence="5">
    <location>
        <position position="171"/>
    </location>
    <ligand>
        <name>substrate</name>
    </ligand>
</feature>
<feature type="binding site" evidence="5">
    <location>
        <begin position="156"/>
        <end position="158"/>
    </location>
    <ligand>
        <name>2-oxoglutarate</name>
        <dbReference type="ChEBI" id="CHEBI:16810"/>
    </ligand>
</feature>
<dbReference type="PANTHER" id="PTHR16557:SF2">
    <property type="entry name" value="NUCLEIC ACID DIOXYGENASE ALKBH1"/>
    <property type="match status" value="1"/>
</dbReference>
<evidence type="ECO:0000259" key="7">
    <source>
        <dbReference type="PROSITE" id="PS51471"/>
    </source>
</evidence>
<dbReference type="PROSITE" id="PS51471">
    <property type="entry name" value="FE2OG_OXY"/>
    <property type="match status" value="1"/>
</dbReference>
<evidence type="ECO:0000256" key="3">
    <source>
        <dbReference type="ARBA" id="ARBA00023002"/>
    </source>
</evidence>
<protein>
    <submittedName>
        <fullName evidence="8">Alkylated DNA repair protein (DNA oxidative demethylase)</fullName>
    </submittedName>
</protein>
<dbReference type="AlphaFoldDB" id="A0A1I2B3C0"/>
<feature type="binding site" evidence="5">
    <location>
        <position position="110"/>
    </location>
    <ligand>
        <name>substrate</name>
    </ligand>
</feature>
<dbReference type="GO" id="GO:0035515">
    <property type="term" value="F:oxidative RNA demethylase activity"/>
    <property type="evidence" value="ECO:0007669"/>
    <property type="project" value="TreeGrafter"/>
</dbReference>
<dbReference type="InterPro" id="IPR004574">
    <property type="entry name" value="Alkb"/>
</dbReference>
<keyword evidence="8" id="KW-0808">Transferase</keyword>
<keyword evidence="1 6" id="KW-0479">Metal-binding</keyword>
<dbReference type="SUPFAM" id="SSF51197">
    <property type="entry name" value="Clavaminate synthase-like"/>
    <property type="match status" value="1"/>
</dbReference>
<organism evidence="8 9">
    <name type="scientific">Roseivivax sediminis</name>
    <dbReference type="NCBI Taxonomy" id="936889"/>
    <lineage>
        <taxon>Bacteria</taxon>
        <taxon>Pseudomonadati</taxon>
        <taxon>Pseudomonadota</taxon>
        <taxon>Alphaproteobacteria</taxon>
        <taxon>Rhodobacterales</taxon>
        <taxon>Roseobacteraceae</taxon>
        <taxon>Roseivivax</taxon>
    </lineage>
</organism>
<evidence type="ECO:0000256" key="6">
    <source>
        <dbReference type="PIRSR" id="PIRSR604574-2"/>
    </source>
</evidence>
<dbReference type="InterPro" id="IPR005123">
    <property type="entry name" value="Oxoglu/Fe-dep_dioxygenase_dom"/>
</dbReference>
<dbReference type="Pfam" id="PF13532">
    <property type="entry name" value="2OG-FeII_Oxy_2"/>
    <property type="match status" value="1"/>
</dbReference>
<dbReference type="GO" id="GO:0035516">
    <property type="term" value="F:broad specificity oxidative DNA demethylase activity"/>
    <property type="evidence" value="ECO:0007669"/>
    <property type="project" value="TreeGrafter"/>
</dbReference>
<sequence length="250" mass="28257">MARLRVRTVYKERVFGLQARHRRRFRLLSGNFRVAFRLRPATGRAKLLAMSVAHDIRGFRIHPEFMDRPAQVALVEALRDVLRTAPLVQPVTPRGRPMSVRMSAAGRFGWITDRRGYRYEEAHPNGAPWPPIPPEVLSIWRAVAPEARDPECCLINWYGEGARMGLHQDRDEADFHQPVVSVSLGDDGLFRMGNVERGGKTASLWLRSGDVVVMGGEARLRHHGVDRIRFGSSTLLPEGGRINLTLRVVT</sequence>
<evidence type="ECO:0000256" key="1">
    <source>
        <dbReference type="ARBA" id="ARBA00022723"/>
    </source>
</evidence>
<name>A0A1I2B3C0_9RHOB</name>
<keyword evidence="2" id="KW-0223">Dioxygenase</keyword>
<feature type="binding site" evidence="5">
    <location>
        <begin position="117"/>
        <end position="119"/>
    </location>
    <ligand>
        <name>substrate</name>
    </ligand>
</feature>
<dbReference type="GO" id="GO:0008198">
    <property type="term" value="F:ferrous iron binding"/>
    <property type="evidence" value="ECO:0007669"/>
    <property type="project" value="TreeGrafter"/>
</dbReference>
<dbReference type="GO" id="GO:0008168">
    <property type="term" value="F:methyltransferase activity"/>
    <property type="evidence" value="ECO:0007669"/>
    <property type="project" value="UniProtKB-KW"/>
</dbReference>
<evidence type="ECO:0000313" key="8">
    <source>
        <dbReference type="EMBL" id="SFE50586.1"/>
    </source>
</evidence>
<feature type="binding site" evidence="6">
    <location>
        <position position="169"/>
    </location>
    <ligand>
        <name>Fe cation</name>
        <dbReference type="ChEBI" id="CHEBI:24875"/>
        <note>catalytic</note>
    </ligand>
</feature>
<evidence type="ECO:0000256" key="4">
    <source>
        <dbReference type="ARBA" id="ARBA00023004"/>
    </source>
</evidence>
<feature type="binding site" evidence="5">
    <location>
        <position position="197"/>
    </location>
    <ligand>
        <name>substrate</name>
    </ligand>
</feature>
<dbReference type="Gene3D" id="2.60.120.590">
    <property type="entry name" value="Alpha-ketoglutarate-dependent dioxygenase AlkB-like"/>
    <property type="match status" value="1"/>
</dbReference>
<dbReference type="GO" id="GO:0035513">
    <property type="term" value="P:oxidative RNA demethylation"/>
    <property type="evidence" value="ECO:0007669"/>
    <property type="project" value="TreeGrafter"/>
</dbReference>
<dbReference type="GO" id="GO:0032259">
    <property type="term" value="P:methylation"/>
    <property type="evidence" value="ECO:0007669"/>
    <property type="project" value="UniProtKB-KW"/>
</dbReference>